<dbReference type="Proteomes" id="UP001324993">
    <property type="component" value="Chromosome"/>
</dbReference>
<dbReference type="RefSeq" id="WP_319832075.1">
    <property type="nucleotide sequence ID" value="NZ_CP138858.1"/>
</dbReference>
<evidence type="ECO:0000256" key="1">
    <source>
        <dbReference type="SAM" id="SignalP"/>
    </source>
</evidence>
<protein>
    <submittedName>
        <fullName evidence="2">Uncharacterized protein</fullName>
    </submittedName>
</protein>
<feature type="signal peptide" evidence="1">
    <location>
        <begin position="1"/>
        <end position="25"/>
    </location>
</feature>
<gene>
    <name evidence="2" type="ORF">SH580_17305</name>
</gene>
<dbReference type="EMBL" id="CP138858">
    <property type="protein sequence ID" value="WPJ95182.1"/>
    <property type="molecule type" value="Genomic_DNA"/>
</dbReference>
<sequence>MKYRYSALTVIVAIMFSMTLCTASAQQTKRFSLLSWNQTIRDVFYLDGEERMPLTIPNGAPSPVYELSGVEGPLIFYRDGGLGPDGALVNVPVAQATWQPGGLLRCYYFLSVMVGRGSIIW</sequence>
<proteinExistence type="predicted"/>
<name>A0ABZ0RJT1_9BACT</name>
<keyword evidence="3" id="KW-1185">Reference proteome</keyword>
<reference evidence="2 3" key="1">
    <citation type="submission" date="2023-11" db="EMBL/GenBank/DDBJ databases">
        <title>Coraliomargarita sp. nov., isolated from marine algae.</title>
        <authorList>
            <person name="Lee J.K."/>
            <person name="Baek J.H."/>
            <person name="Kim J.M."/>
            <person name="Choi D.G."/>
            <person name="Jeon C.O."/>
        </authorList>
    </citation>
    <scope>NUCLEOTIDE SEQUENCE [LARGE SCALE GENOMIC DNA]</scope>
    <source>
        <strain evidence="2 3">J2-16</strain>
    </source>
</reference>
<evidence type="ECO:0000313" key="2">
    <source>
        <dbReference type="EMBL" id="WPJ95182.1"/>
    </source>
</evidence>
<organism evidence="2 3">
    <name type="scientific">Coraliomargarita algicola</name>
    <dbReference type="NCBI Taxonomy" id="3092156"/>
    <lineage>
        <taxon>Bacteria</taxon>
        <taxon>Pseudomonadati</taxon>
        <taxon>Verrucomicrobiota</taxon>
        <taxon>Opitutia</taxon>
        <taxon>Puniceicoccales</taxon>
        <taxon>Coraliomargaritaceae</taxon>
        <taxon>Coraliomargarita</taxon>
    </lineage>
</organism>
<accession>A0ABZ0RJT1</accession>
<keyword evidence="1" id="KW-0732">Signal</keyword>
<feature type="chain" id="PRO_5046409401" evidence="1">
    <location>
        <begin position="26"/>
        <end position="121"/>
    </location>
</feature>
<evidence type="ECO:0000313" key="3">
    <source>
        <dbReference type="Proteomes" id="UP001324993"/>
    </source>
</evidence>